<comment type="cofactor">
    <cofactor evidence="2">
        <name>Mn(2+)</name>
        <dbReference type="ChEBI" id="CHEBI:29035"/>
    </cofactor>
    <text evidence="2">The Mn(2+) ion enhances activity.</text>
</comment>
<dbReference type="SUPFAM" id="SSF55031">
    <property type="entry name" value="Bacterial exopeptidase dimerisation domain"/>
    <property type="match status" value="1"/>
</dbReference>
<dbReference type="Gene3D" id="3.30.70.360">
    <property type="match status" value="1"/>
</dbReference>
<dbReference type="Pfam" id="PF07687">
    <property type="entry name" value="M20_dimer"/>
    <property type="match status" value="1"/>
</dbReference>
<dbReference type="PIRSF" id="PIRSF005962">
    <property type="entry name" value="Pept_M20D_amidohydro"/>
    <property type="match status" value="1"/>
</dbReference>
<feature type="binding site" evidence="2">
    <location>
        <position position="139"/>
    </location>
    <ligand>
        <name>Mn(2+)</name>
        <dbReference type="ChEBI" id="CHEBI:29035"/>
        <label>2</label>
    </ligand>
</feature>
<dbReference type="GO" id="GO:0046872">
    <property type="term" value="F:metal ion binding"/>
    <property type="evidence" value="ECO:0007669"/>
    <property type="project" value="UniProtKB-KW"/>
</dbReference>
<keyword evidence="2" id="KW-0464">Manganese</keyword>
<proteinExistence type="predicted"/>
<dbReference type="Pfam" id="PF01546">
    <property type="entry name" value="Peptidase_M20"/>
    <property type="match status" value="1"/>
</dbReference>
<dbReference type="Proteomes" id="UP000297638">
    <property type="component" value="Unassembled WGS sequence"/>
</dbReference>
<dbReference type="AlphaFoldDB" id="A0A4Y8TUW7"/>
<dbReference type="FunFam" id="3.30.70.360:FF:000001">
    <property type="entry name" value="N-acetyldiaminopimelate deacetylase"/>
    <property type="match status" value="1"/>
</dbReference>
<organism evidence="4 5">
    <name type="scientific">Glutamicibacter arilaitensis</name>
    <dbReference type="NCBI Taxonomy" id="256701"/>
    <lineage>
        <taxon>Bacteria</taxon>
        <taxon>Bacillati</taxon>
        <taxon>Actinomycetota</taxon>
        <taxon>Actinomycetes</taxon>
        <taxon>Micrococcales</taxon>
        <taxon>Micrococcaceae</taxon>
        <taxon>Glutamicibacter</taxon>
    </lineage>
</organism>
<feature type="binding site" evidence="2">
    <location>
        <position position="103"/>
    </location>
    <ligand>
        <name>Mn(2+)</name>
        <dbReference type="ChEBI" id="CHEBI:29035"/>
        <label>2</label>
    </ligand>
</feature>
<evidence type="ECO:0000313" key="5">
    <source>
        <dbReference type="Proteomes" id="UP000297638"/>
    </source>
</evidence>
<sequence length="412" mass="43644">MSAVQEIIDSLHEQLPWQSELYQHFHRHPELGLEEHDTSARIASELGALGYEIHKIGGTGIVGVLANGQGPAVLARADIDALPVTENTGLDYSSTVEGVMHACGHDMHIATLLGAARLLSEHKDAWTGTHIALFQPAEETAAGAKAMVADGLVEKIPKPVVALAQHMMPVEAGKIGTTAGPILSAGDSLRITVYGRGAHGSMPHNSVDPVVLASSIVLKLQTIVSRETRPGQFAVLTVGAVNAGSTANIIPDRAQLLLNIRTYDPALRQHVIDSIERIVRGECAAAGSPQEPDFEFYDQFPLTSNDAASNEKVTKAFEGHFAEGQVYQTDPATASEDFSTIPDAFGVPYVYWTVGCADPETYQAALAEGTVASKIPANHSPFFAPVINPTLETATRTQVVAALAYLGHGAQG</sequence>
<evidence type="ECO:0000313" key="4">
    <source>
        <dbReference type="EMBL" id="TFH55970.1"/>
    </source>
</evidence>
<dbReference type="EMBL" id="SPDS01000001">
    <property type="protein sequence ID" value="TFH55970.1"/>
    <property type="molecule type" value="Genomic_DNA"/>
</dbReference>
<dbReference type="InterPro" id="IPR036264">
    <property type="entry name" value="Bact_exopeptidase_dim_dom"/>
</dbReference>
<evidence type="ECO:0000256" key="2">
    <source>
        <dbReference type="PIRSR" id="PIRSR005962-1"/>
    </source>
</evidence>
<feature type="domain" description="Peptidase M20 dimerisation" evidence="3">
    <location>
        <begin position="188"/>
        <end position="282"/>
    </location>
</feature>
<dbReference type="PANTHER" id="PTHR11014">
    <property type="entry name" value="PEPTIDASE M20 FAMILY MEMBER"/>
    <property type="match status" value="1"/>
</dbReference>
<dbReference type="GO" id="GO:0050118">
    <property type="term" value="F:N-acetyldiaminopimelate deacetylase activity"/>
    <property type="evidence" value="ECO:0007669"/>
    <property type="project" value="UniProtKB-ARBA"/>
</dbReference>
<feature type="binding site" evidence="2">
    <location>
        <position position="166"/>
    </location>
    <ligand>
        <name>Mn(2+)</name>
        <dbReference type="ChEBI" id="CHEBI:29035"/>
        <label>2</label>
    </ligand>
</feature>
<dbReference type="PANTHER" id="PTHR11014:SF63">
    <property type="entry name" value="METALLOPEPTIDASE, PUTATIVE (AFU_ORTHOLOGUE AFUA_6G09600)-RELATED"/>
    <property type="match status" value="1"/>
</dbReference>
<dbReference type="SUPFAM" id="SSF53187">
    <property type="entry name" value="Zn-dependent exopeptidases"/>
    <property type="match status" value="1"/>
</dbReference>
<comment type="caution">
    <text evidence="4">The sequence shown here is derived from an EMBL/GenBank/DDBJ whole genome shotgun (WGS) entry which is preliminary data.</text>
</comment>
<evidence type="ECO:0000259" key="3">
    <source>
        <dbReference type="Pfam" id="PF07687"/>
    </source>
</evidence>
<dbReference type="InterPro" id="IPR011650">
    <property type="entry name" value="Peptidase_M20_dimer"/>
</dbReference>
<keyword evidence="1 4" id="KW-0378">Hydrolase</keyword>
<feature type="binding site" evidence="2">
    <location>
        <position position="105"/>
    </location>
    <ligand>
        <name>Mn(2+)</name>
        <dbReference type="ChEBI" id="CHEBI:29035"/>
        <label>2</label>
    </ligand>
</feature>
<protein>
    <submittedName>
        <fullName evidence="4">Amidohydrolase</fullName>
    </submittedName>
</protein>
<evidence type="ECO:0000256" key="1">
    <source>
        <dbReference type="ARBA" id="ARBA00022801"/>
    </source>
</evidence>
<dbReference type="InterPro" id="IPR002933">
    <property type="entry name" value="Peptidase_M20"/>
</dbReference>
<keyword evidence="2" id="KW-0479">Metal-binding</keyword>
<dbReference type="InterPro" id="IPR017439">
    <property type="entry name" value="Amidohydrolase"/>
</dbReference>
<dbReference type="GO" id="GO:0019877">
    <property type="term" value="P:diaminopimelate biosynthetic process"/>
    <property type="evidence" value="ECO:0007669"/>
    <property type="project" value="UniProtKB-ARBA"/>
</dbReference>
<accession>A0A4Y8TUW7</accession>
<dbReference type="Gene3D" id="3.40.630.10">
    <property type="entry name" value="Zn peptidases"/>
    <property type="match status" value="1"/>
</dbReference>
<reference evidence="4 5" key="1">
    <citation type="submission" date="2019-03" db="EMBL/GenBank/DDBJ databases">
        <title>Glutamicibacter sp. LJH19 genome.</title>
        <authorList>
            <person name="Sinai Borker S."/>
            <person name="Kumar R."/>
        </authorList>
    </citation>
    <scope>NUCLEOTIDE SEQUENCE [LARGE SCALE GENOMIC DNA]</scope>
    <source>
        <strain evidence="4 5">LJH19</strain>
    </source>
</reference>
<dbReference type="RefSeq" id="WP_134779259.1">
    <property type="nucleotide sequence ID" value="NZ_SPDS01000001.1"/>
</dbReference>
<name>A0A4Y8TUW7_9MICC</name>
<gene>
    <name evidence="4" type="ORF">EXY26_02555</name>
</gene>
<dbReference type="NCBIfam" id="TIGR01891">
    <property type="entry name" value="amidohydrolases"/>
    <property type="match status" value="1"/>
</dbReference>